<feature type="domain" description="Ribosomal RNA-processing protein 14 N-terminal" evidence="7">
    <location>
        <begin position="11"/>
        <end position="57"/>
    </location>
</feature>
<feature type="domain" description="Ribosomal RNA-processing protein 14/surfeit locus protein 6 C-terminal" evidence="6">
    <location>
        <begin position="158"/>
        <end position="341"/>
    </location>
</feature>
<dbReference type="Proteomes" id="UP000245383">
    <property type="component" value="Unassembled WGS sequence"/>
</dbReference>
<evidence type="ECO:0000256" key="5">
    <source>
        <dbReference type="SAM" id="MobiDB-lite"/>
    </source>
</evidence>
<evidence type="ECO:0000259" key="7">
    <source>
        <dbReference type="Pfam" id="PF15459"/>
    </source>
</evidence>
<dbReference type="OrthoDB" id="444809at2759"/>
<comment type="similarity">
    <text evidence="2">Belongs to the SURF6 family.</text>
</comment>
<dbReference type="GO" id="GO:0003723">
    <property type="term" value="F:RNA binding"/>
    <property type="evidence" value="ECO:0007669"/>
    <property type="project" value="TreeGrafter"/>
</dbReference>
<keyword evidence="9" id="KW-1185">Reference proteome</keyword>
<name>A0A2T9Z079_9FUNG</name>
<dbReference type="PANTHER" id="PTHR14369">
    <property type="entry name" value="SURFEIT LOCUS PROTEIN 6"/>
    <property type="match status" value="1"/>
</dbReference>
<protein>
    <recommendedName>
        <fullName evidence="10">Ribosomal RNA-processing protein 14/surfeit locus protein 6 C-terminal domain-containing protein</fullName>
    </recommendedName>
</protein>
<dbReference type="InterPro" id="IPR007019">
    <property type="entry name" value="SURF6"/>
</dbReference>
<dbReference type="GO" id="GO:0042273">
    <property type="term" value="P:ribosomal large subunit biogenesis"/>
    <property type="evidence" value="ECO:0007669"/>
    <property type="project" value="TreeGrafter"/>
</dbReference>
<feature type="coiled-coil region" evidence="4">
    <location>
        <begin position="118"/>
        <end position="185"/>
    </location>
</feature>
<proteinExistence type="inferred from homology"/>
<feature type="compositionally biased region" description="Basic and acidic residues" evidence="5">
    <location>
        <begin position="317"/>
        <end position="332"/>
    </location>
</feature>
<comment type="caution">
    <text evidence="8">The sequence shown here is derived from an EMBL/GenBank/DDBJ whole genome shotgun (WGS) entry which is preliminary data.</text>
</comment>
<dbReference type="Pfam" id="PF04935">
    <property type="entry name" value="SURF6"/>
    <property type="match status" value="1"/>
</dbReference>
<evidence type="ECO:0000256" key="4">
    <source>
        <dbReference type="SAM" id="Coils"/>
    </source>
</evidence>
<evidence type="ECO:0008006" key="10">
    <source>
        <dbReference type="Google" id="ProtNLM"/>
    </source>
</evidence>
<evidence type="ECO:0000256" key="2">
    <source>
        <dbReference type="ARBA" id="ARBA00005904"/>
    </source>
</evidence>
<feature type="compositionally biased region" description="Basic and acidic residues" evidence="5">
    <location>
        <begin position="242"/>
        <end position="257"/>
    </location>
</feature>
<gene>
    <name evidence="8" type="ORF">BB561_000205</name>
</gene>
<accession>A0A2T9Z079</accession>
<sequence>MILGMQNIEARLKAHEQAFNSIANLIPAKYYIPVDPFEIHQKFTKKLQKTAKLEKRFKRKASQIELGRHLTVEEIMESKGEIDPNLNIYSVDENGIANATGSNLAAGSEQSESAPKRAVSLEELKQRLHARVEELRAKRTSINKNKIEKGQTKEAILQNRLLKKKQKLELQKEKSKTKLVNHQATQANSELIVPKSANDASESRPAKKQKVEAVDIQIGSIVKTDRVSKKKSKPTNQQALDKINKTKEKIQATKDTNPELAEKMVTDQVWKNAISKAKGIKVKDSEHLIKKSIKKKQQLKSQSAKKWANRINTTQTKIKEKQEKRESNIKTKKDAKKLRKAGKKPPKSKPKKSRPGFEGKTSISSVFKKKK</sequence>
<dbReference type="InterPro" id="IPR029188">
    <property type="entry name" value="Rrp14_N"/>
</dbReference>
<feature type="region of interest" description="Disordered" evidence="5">
    <location>
        <begin position="292"/>
        <end position="371"/>
    </location>
</feature>
<dbReference type="InterPro" id="IPR029190">
    <property type="entry name" value="Rrp14/SURF6_C"/>
</dbReference>
<keyword evidence="3" id="KW-0539">Nucleus</keyword>
<dbReference type="GO" id="GO:0042274">
    <property type="term" value="P:ribosomal small subunit biogenesis"/>
    <property type="evidence" value="ECO:0007669"/>
    <property type="project" value="TreeGrafter"/>
</dbReference>
<dbReference type="GO" id="GO:0003677">
    <property type="term" value="F:DNA binding"/>
    <property type="evidence" value="ECO:0007669"/>
    <property type="project" value="TreeGrafter"/>
</dbReference>
<evidence type="ECO:0000259" key="6">
    <source>
        <dbReference type="Pfam" id="PF04935"/>
    </source>
</evidence>
<dbReference type="GO" id="GO:0005730">
    <property type="term" value="C:nucleolus"/>
    <property type="evidence" value="ECO:0007669"/>
    <property type="project" value="TreeGrafter"/>
</dbReference>
<keyword evidence="4" id="KW-0175">Coiled coil</keyword>
<dbReference type="AlphaFoldDB" id="A0A2T9Z079"/>
<evidence type="ECO:0000313" key="9">
    <source>
        <dbReference type="Proteomes" id="UP000245383"/>
    </source>
</evidence>
<evidence type="ECO:0000256" key="3">
    <source>
        <dbReference type="ARBA" id="ARBA00023242"/>
    </source>
</evidence>
<dbReference type="STRING" id="133385.A0A2T9Z079"/>
<evidence type="ECO:0000256" key="1">
    <source>
        <dbReference type="ARBA" id="ARBA00004123"/>
    </source>
</evidence>
<comment type="subcellular location">
    <subcellularLocation>
        <location evidence="1">Nucleus</location>
    </subcellularLocation>
</comment>
<evidence type="ECO:0000313" key="8">
    <source>
        <dbReference type="EMBL" id="PVU97946.1"/>
    </source>
</evidence>
<dbReference type="EMBL" id="MBFR01000005">
    <property type="protein sequence ID" value="PVU97946.1"/>
    <property type="molecule type" value="Genomic_DNA"/>
</dbReference>
<feature type="compositionally biased region" description="Basic residues" evidence="5">
    <location>
        <begin position="333"/>
        <end position="354"/>
    </location>
</feature>
<dbReference type="Pfam" id="PF15459">
    <property type="entry name" value="RRP14"/>
    <property type="match status" value="1"/>
</dbReference>
<organism evidence="8 9">
    <name type="scientific">Smittium simulii</name>
    <dbReference type="NCBI Taxonomy" id="133385"/>
    <lineage>
        <taxon>Eukaryota</taxon>
        <taxon>Fungi</taxon>
        <taxon>Fungi incertae sedis</taxon>
        <taxon>Zoopagomycota</taxon>
        <taxon>Kickxellomycotina</taxon>
        <taxon>Harpellomycetes</taxon>
        <taxon>Harpellales</taxon>
        <taxon>Legeriomycetaceae</taxon>
        <taxon>Smittium</taxon>
    </lineage>
</organism>
<feature type="region of interest" description="Disordered" evidence="5">
    <location>
        <begin position="225"/>
        <end position="257"/>
    </location>
</feature>
<dbReference type="PANTHER" id="PTHR14369:SF0">
    <property type="entry name" value="SURFEIT LOCUS PROTEIN 6"/>
    <property type="match status" value="1"/>
</dbReference>
<reference evidence="8 9" key="1">
    <citation type="journal article" date="2018" name="MBio">
        <title>Comparative Genomics Reveals the Core Gene Toolbox for the Fungus-Insect Symbiosis.</title>
        <authorList>
            <person name="Wang Y."/>
            <person name="Stata M."/>
            <person name="Wang W."/>
            <person name="Stajich J.E."/>
            <person name="White M.M."/>
            <person name="Moncalvo J.M."/>
        </authorList>
    </citation>
    <scope>NUCLEOTIDE SEQUENCE [LARGE SCALE GENOMIC DNA]</scope>
    <source>
        <strain evidence="8 9">SWE-8-4</strain>
    </source>
</reference>